<evidence type="ECO:0000256" key="6">
    <source>
        <dbReference type="ARBA" id="ARBA00022962"/>
    </source>
</evidence>
<dbReference type="InterPro" id="IPR000836">
    <property type="entry name" value="PRTase_dom"/>
</dbReference>
<dbReference type="SUPFAM" id="SSF56235">
    <property type="entry name" value="N-terminal nucleophile aminohydrolases (Ntn hydrolases)"/>
    <property type="match status" value="1"/>
</dbReference>
<dbReference type="PANTHER" id="PTHR11907">
    <property type="entry name" value="AMIDOPHOSPHORIBOSYLTRANSFERASE"/>
    <property type="match status" value="1"/>
</dbReference>
<evidence type="ECO:0000256" key="5">
    <source>
        <dbReference type="ARBA" id="ARBA00022755"/>
    </source>
</evidence>
<evidence type="ECO:0000256" key="9">
    <source>
        <dbReference type="PIRSR" id="PIRSR000485-1"/>
    </source>
</evidence>
<feature type="binding site" evidence="7 11">
    <location>
        <position position="394"/>
    </location>
    <ligand>
        <name>[4Fe-4S] cluster</name>
        <dbReference type="ChEBI" id="CHEBI:49883"/>
    </ligand>
</feature>
<dbReference type="InterPro" id="IPR005854">
    <property type="entry name" value="PurF"/>
</dbReference>
<evidence type="ECO:0000256" key="8">
    <source>
        <dbReference type="PIRNR" id="PIRNR000485"/>
    </source>
</evidence>
<feature type="binding site" evidence="7 10">
    <location>
        <position position="358"/>
    </location>
    <ligand>
        <name>Mg(2+)</name>
        <dbReference type="ChEBI" id="CHEBI:18420"/>
    </ligand>
</feature>
<comment type="caution">
    <text evidence="13">The sequence shown here is derived from an EMBL/GenBank/DDBJ whole genome shotgun (WGS) entry which is preliminary data.</text>
</comment>
<dbReference type="InterPro" id="IPR035584">
    <property type="entry name" value="PurF_N"/>
</dbReference>
<sequence length="455" mass="50735">MENKDWKEECAVVGVYNVTNAASMTYYSLFSMQHRGQEATGISSSNGEKIVTIKKKGLVTEVFDNESLSKLKGFSAIGHNRYSTAGEDSMADAQPIFARYDLGQVAIVHNGNLTNAKEIKQELIRDGAIFQSYMDTENLIHLIARAKQENLVDRIKEAILRLKGAFCFIILSRKKMFVIRDCNGFRPLSLGEIKNADGSVGYIVASETCAFDLVGAKYLRDVAPGEMLVFSQKGMQSYNIMPSNPYPCVFEYVYFARPDSHIYGNVVYNIRKAMGEELALENPIEADLVIPVPDSGVAAAIGYSQKSGIPFELGIIRNHYIGRTFIEPTQQIRELKVRLKLNPIKELIENKRIIVIDDSIVRGTTSKQIVKILRDCGAKEIHMKISSPPTISPCYYGVDTPDISELISARMSNKEVCEFIGADSLSFLSLEGLKRSVGLKDYKFCQACFDGKYIL</sequence>
<dbReference type="AlphaFoldDB" id="A0A4U8UGS4"/>
<organism evidence="13 14">
    <name type="scientific">Helicobacter apodemus</name>
    <dbReference type="NCBI Taxonomy" id="135569"/>
    <lineage>
        <taxon>Bacteria</taxon>
        <taxon>Pseudomonadati</taxon>
        <taxon>Campylobacterota</taxon>
        <taxon>Epsilonproteobacteria</taxon>
        <taxon>Campylobacterales</taxon>
        <taxon>Helicobacteraceae</taxon>
        <taxon>Helicobacter</taxon>
    </lineage>
</organism>
<dbReference type="RefSeq" id="WP_034553398.1">
    <property type="nucleotide sequence ID" value="NZ_JRPC02000009.1"/>
</dbReference>
<gene>
    <name evidence="7" type="primary">purF</name>
    <name evidence="13" type="ORF">LS72_004310</name>
</gene>
<dbReference type="GO" id="GO:0004044">
    <property type="term" value="F:amidophosphoribosyltransferase activity"/>
    <property type="evidence" value="ECO:0007669"/>
    <property type="project" value="UniProtKB-UniRule"/>
</dbReference>
<comment type="pathway">
    <text evidence="1 7 8">Purine metabolism; IMP biosynthesis via de novo pathway; N(1)-(5-phospho-D-ribosyl)glycinamide from 5-phospho-alpha-D-ribose 1-diphosphate: step 1/2.</text>
</comment>
<keyword evidence="5 7" id="KW-0658">Purine biosynthesis</keyword>
<comment type="function">
    <text evidence="7">Catalyzes the formation of phosphoribosylamine from phosphoribosylpyrophosphate (PRPP) and glutamine.</text>
</comment>
<evidence type="ECO:0000256" key="3">
    <source>
        <dbReference type="ARBA" id="ARBA00022676"/>
    </source>
</evidence>
<keyword evidence="6 7" id="KW-0315">Glutamine amidotransferase</keyword>
<keyword evidence="7 10" id="KW-0479">Metal-binding</keyword>
<reference evidence="13 14" key="1">
    <citation type="journal article" date="2014" name="Genome Announc.">
        <title>Draft genome sequences of eight enterohepatic helicobacter species isolated from both laboratory and wild rodents.</title>
        <authorList>
            <person name="Sheh A."/>
            <person name="Shen Z."/>
            <person name="Fox J.G."/>
        </authorList>
    </citation>
    <scope>NUCLEOTIDE SEQUENCE [LARGE SCALE GENOMIC DNA]</scope>
    <source>
        <strain evidence="13 14">MIT-03-7007</strain>
    </source>
</reference>
<evidence type="ECO:0000313" key="13">
    <source>
        <dbReference type="EMBL" id="TLE16134.1"/>
    </source>
</evidence>
<dbReference type="Gene3D" id="3.40.50.2020">
    <property type="match status" value="1"/>
</dbReference>
<keyword evidence="7" id="KW-0004">4Fe-4S</keyword>
<keyword evidence="3 7" id="KW-0328">Glycosyltransferase</keyword>
<dbReference type="NCBIfam" id="TIGR01134">
    <property type="entry name" value="purF"/>
    <property type="match status" value="1"/>
</dbReference>
<dbReference type="InterPro" id="IPR029055">
    <property type="entry name" value="Ntn_hydrolases_N"/>
</dbReference>
<keyword evidence="7 10" id="KW-0460">Magnesium</keyword>
<keyword evidence="7 11" id="KW-0411">Iron-sulfur</keyword>
<feature type="binding site" evidence="7 11">
    <location>
        <position position="248"/>
    </location>
    <ligand>
        <name>[4Fe-4S] cluster</name>
        <dbReference type="ChEBI" id="CHEBI:49883"/>
    </ligand>
</feature>
<evidence type="ECO:0000313" key="14">
    <source>
        <dbReference type="Proteomes" id="UP000029920"/>
    </source>
</evidence>
<comment type="cofactor">
    <cofactor evidence="7 11">
        <name>[4Fe-4S] cluster</name>
        <dbReference type="ChEBI" id="CHEBI:49883"/>
    </cofactor>
    <text evidence="7 11">Binds 1 [4Fe-4S] cluster per subunit.</text>
</comment>
<name>A0A4U8UGS4_9HELI</name>
<dbReference type="CDD" id="cd06223">
    <property type="entry name" value="PRTases_typeI"/>
    <property type="match status" value="1"/>
</dbReference>
<dbReference type="Pfam" id="PF13537">
    <property type="entry name" value="GATase_7"/>
    <property type="match status" value="1"/>
</dbReference>
<dbReference type="GO" id="GO:0009113">
    <property type="term" value="P:purine nucleobase biosynthetic process"/>
    <property type="evidence" value="ECO:0007669"/>
    <property type="project" value="UniProtKB-UniRule"/>
</dbReference>
<dbReference type="EC" id="2.4.2.14" evidence="7"/>
<evidence type="ECO:0000256" key="7">
    <source>
        <dbReference type="HAMAP-Rule" id="MF_01931"/>
    </source>
</evidence>
<protein>
    <recommendedName>
        <fullName evidence="7">Amidophosphoribosyltransferase</fullName>
        <shortName evidence="7">ATase</shortName>
        <ecNumber evidence="7">2.4.2.14</ecNumber>
    </recommendedName>
    <alternativeName>
        <fullName evidence="7">Glutamine phosphoribosylpyrophosphate amidotransferase</fullName>
        <shortName evidence="7">GPATase</shortName>
    </alternativeName>
</protein>
<evidence type="ECO:0000256" key="11">
    <source>
        <dbReference type="PIRSR" id="PIRSR000485-3"/>
    </source>
</evidence>
<dbReference type="EMBL" id="JRPC02000009">
    <property type="protein sequence ID" value="TLE16134.1"/>
    <property type="molecule type" value="Genomic_DNA"/>
</dbReference>
<dbReference type="Gene3D" id="3.60.20.10">
    <property type="entry name" value="Glutamine Phosphoribosylpyrophosphate, subunit 1, domain 1"/>
    <property type="match status" value="1"/>
</dbReference>
<dbReference type="InterPro" id="IPR017932">
    <property type="entry name" value="GATase_2_dom"/>
</dbReference>
<evidence type="ECO:0000259" key="12">
    <source>
        <dbReference type="PROSITE" id="PS51278"/>
    </source>
</evidence>
<feature type="domain" description="Glutamine amidotransferase type-2" evidence="12">
    <location>
        <begin position="10"/>
        <end position="233"/>
    </location>
</feature>
<feature type="binding site" evidence="7 11">
    <location>
        <position position="445"/>
    </location>
    <ligand>
        <name>[4Fe-4S] cluster</name>
        <dbReference type="ChEBI" id="CHEBI:49883"/>
    </ligand>
</feature>
<evidence type="ECO:0000256" key="1">
    <source>
        <dbReference type="ARBA" id="ARBA00005209"/>
    </source>
</evidence>
<dbReference type="CDD" id="cd00715">
    <property type="entry name" value="GPATase_N"/>
    <property type="match status" value="1"/>
</dbReference>
<dbReference type="Pfam" id="PF00156">
    <property type="entry name" value="Pribosyltran"/>
    <property type="match status" value="1"/>
</dbReference>
<dbReference type="GO" id="GO:0000287">
    <property type="term" value="F:magnesium ion binding"/>
    <property type="evidence" value="ECO:0007669"/>
    <property type="project" value="UniProtKB-UniRule"/>
</dbReference>
<dbReference type="Proteomes" id="UP000029920">
    <property type="component" value="Unassembled WGS sequence"/>
</dbReference>
<feature type="binding site" evidence="7 11">
    <location>
        <position position="448"/>
    </location>
    <ligand>
        <name>[4Fe-4S] cluster</name>
        <dbReference type="ChEBI" id="CHEBI:49883"/>
    </ligand>
</feature>
<comment type="catalytic activity">
    <reaction evidence="7 8">
        <text>5-phospho-beta-D-ribosylamine + L-glutamate + diphosphate = 5-phospho-alpha-D-ribose 1-diphosphate + L-glutamine + H2O</text>
        <dbReference type="Rhea" id="RHEA:14905"/>
        <dbReference type="ChEBI" id="CHEBI:15377"/>
        <dbReference type="ChEBI" id="CHEBI:29985"/>
        <dbReference type="ChEBI" id="CHEBI:33019"/>
        <dbReference type="ChEBI" id="CHEBI:58017"/>
        <dbReference type="ChEBI" id="CHEBI:58359"/>
        <dbReference type="ChEBI" id="CHEBI:58681"/>
        <dbReference type="EC" id="2.4.2.14"/>
    </reaction>
</comment>
<comment type="cofactor">
    <cofactor evidence="7 10">
        <name>Mg(2+)</name>
        <dbReference type="ChEBI" id="CHEBI:18420"/>
    </cofactor>
    <text evidence="7 10">Binds 1 Mg(2+) ion per subunit.</text>
</comment>
<dbReference type="HAMAP" id="MF_01931">
    <property type="entry name" value="PurF"/>
    <property type="match status" value="1"/>
</dbReference>
<dbReference type="GO" id="GO:0051539">
    <property type="term" value="F:4 iron, 4 sulfur cluster binding"/>
    <property type="evidence" value="ECO:0007669"/>
    <property type="project" value="UniProtKB-KW"/>
</dbReference>
<evidence type="ECO:0000256" key="2">
    <source>
        <dbReference type="ARBA" id="ARBA00010138"/>
    </source>
</evidence>
<dbReference type="GO" id="GO:0006189">
    <property type="term" value="P:'de novo' IMP biosynthetic process"/>
    <property type="evidence" value="ECO:0007669"/>
    <property type="project" value="UniProtKB-UniRule"/>
</dbReference>
<accession>A0A4U8UGS4</accession>
<dbReference type="PIRSF" id="PIRSF000485">
    <property type="entry name" value="Amd_phspho_trans"/>
    <property type="match status" value="1"/>
</dbReference>
<feature type="active site" description="Nucleophile" evidence="7 9">
    <location>
        <position position="10"/>
    </location>
</feature>
<feature type="binding site" evidence="7 10">
    <location>
        <position position="295"/>
    </location>
    <ligand>
        <name>Mg(2+)</name>
        <dbReference type="ChEBI" id="CHEBI:18420"/>
    </ligand>
</feature>
<comment type="similarity">
    <text evidence="2 7 8">In the C-terminal section; belongs to the purine/pyrimidine phosphoribosyltransferase family.</text>
</comment>
<dbReference type="SUPFAM" id="SSF53271">
    <property type="entry name" value="PRTase-like"/>
    <property type="match status" value="1"/>
</dbReference>
<keyword evidence="4 7" id="KW-0808">Transferase</keyword>
<dbReference type="InterPro" id="IPR029057">
    <property type="entry name" value="PRTase-like"/>
</dbReference>
<evidence type="ECO:0000256" key="10">
    <source>
        <dbReference type="PIRSR" id="PIRSR000485-2"/>
    </source>
</evidence>
<feature type="binding site" evidence="7 10">
    <location>
        <position position="357"/>
    </location>
    <ligand>
        <name>Mg(2+)</name>
        <dbReference type="ChEBI" id="CHEBI:18420"/>
    </ligand>
</feature>
<proteinExistence type="inferred from homology"/>
<keyword evidence="14" id="KW-1185">Reference proteome</keyword>
<dbReference type="UniPathway" id="UPA00074">
    <property type="reaction ID" value="UER00124"/>
</dbReference>
<dbReference type="PROSITE" id="PS51278">
    <property type="entry name" value="GATASE_TYPE_2"/>
    <property type="match status" value="1"/>
</dbReference>
<evidence type="ECO:0000256" key="4">
    <source>
        <dbReference type="ARBA" id="ARBA00022679"/>
    </source>
</evidence>
<keyword evidence="7 11" id="KW-0408">Iron</keyword>